<evidence type="ECO:0000256" key="6">
    <source>
        <dbReference type="SAM" id="Phobius"/>
    </source>
</evidence>
<dbReference type="EMBL" id="SDOV01000008">
    <property type="protein sequence ID" value="KAH7637955.1"/>
    <property type="molecule type" value="Genomic_DNA"/>
</dbReference>
<feature type="domain" description="Major facilitator superfamily (MFS) profile" evidence="7">
    <location>
        <begin position="24"/>
        <end position="464"/>
    </location>
</feature>
<evidence type="ECO:0000256" key="2">
    <source>
        <dbReference type="ARBA" id="ARBA00022448"/>
    </source>
</evidence>
<reference evidence="8" key="2">
    <citation type="journal article" date="2021" name="World Allergy Organ. J.">
        <title>Chromosome-level assembly of Dermatophagoides farinae genome and transcriptome reveals two novel allergens Der f 37 and Der f 39.</title>
        <authorList>
            <person name="Chen J."/>
            <person name="Cai Z."/>
            <person name="Fan D."/>
            <person name="Hu J."/>
            <person name="Hou Y."/>
            <person name="He Y."/>
            <person name="Zhang Z."/>
            <person name="Zhao Z."/>
            <person name="Gao P."/>
            <person name="Hu W."/>
            <person name="Sun J."/>
            <person name="Li J."/>
            <person name="Ji K."/>
        </authorList>
    </citation>
    <scope>NUCLEOTIDE SEQUENCE</scope>
    <source>
        <strain evidence="8">JKM2019</strain>
    </source>
</reference>
<dbReference type="InterPro" id="IPR020846">
    <property type="entry name" value="MFS_dom"/>
</dbReference>
<feature type="transmembrane region" description="Helical" evidence="6">
    <location>
        <begin position="316"/>
        <end position="337"/>
    </location>
</feature>
<accession>A0A9D4NUF6</accession>
<dbReference type="Proteomes" id="UP000828236">
    <property type="component" value="Unassembled WGS sequence"/>
</dbReference>
<dbReference type="OrthoDB" id="6496815at2759"/>
<dbReference type="GO" id="GO:0015842">
    <property type="term" value="P:aminergic neurotransmitter loading into synaptic vesicle"/>
    <property type="evidence" value="ECO:0007669"/>
    <property type="project" value="TreeGrafter"/>
</dbReference>
<dbReference type="AlphaFoldDB" id="A0A9D4NUF6"/>
<reference evidence="8" key="1">
    <citation type="submission" date="2020-06" db="EMBL/GenBank/DDBJ databases">
        <authorList>
            <person name="Ji K."/>
            <person name="Li J."/>
        </authorList>
    </citation>
    <scope>NUCLEOTIDE SEQUENCE</scope>
    <source>
        <strain evidence="8">JKM2019</strain>
        <tissue evidence="8">Whole body</tissue>
    </source>
</reference>
<feature type="transmembrane region" description="Helical" evidence="6">
    <location>
        <begin position="280"/>
        <end position="304"/>
    </location>
</feature>
<organism evidence="8">
    <name type="scientific">Dermatophagoides farinae</name>
    <name type="common">American house dust mite</name>
    <dbReference type="NCBI Taxonomy" id="6954"/>
    <lineage>
        <taxon>Eukaryota</taxon>
        <taxon>Metazoa</taxon>
        <taxon>Ecdysozoa</taxon>
        <taxon>Arthropoda</taxon>
        <taxon>Chelicerata</taxon>
        <taxon>Arachnida</taxon>
        <taxon>Acari</taxon>
        <taxon>Acariformes</taxon>
        <taxon>Sarcoptiformes</taxon>
        <taxon>Astigmata</taxon>
        <taxon>Psoroptidia</taxon>
        <taxon>Analgoidea</taxon>
        <taxon>Pyroglyphidae</taxon>
        <taxon>Dermatophagoidinae</taxon>
        <taxon>Dermatophagoides</taxon>
    </lineage>
</organism>
<keyword evidence="4 6" id="KW-1133">Transmembrane helix</keyword>
<keyword evidence="3 6" id="KW-0812">Transmembrane</keyword>
<dbReference type="GO" id="GO:0030672">
    <property type="term" value="C:synaptic vesicle membrane"/>
    <property type="evidence" value="ECO:0007669"/>
    <property type="project" value="TreeGrafter"/>
</dbReference>
<dbReference type="Pfam" id="PF07690">
    <property type="entry name" value="MFS_1"/>
    <property type="match status" value="1"/>
</dbReference>
<evidence type="ECO:0000256" key="5">
    <source>
        <dbReference type="ARBA" id="ARBA00023136"/>
    </source>
</evidence>
<dbReference type="InterPro" id="IPR036259">
    <property type="entry name" value="MFS_trans_sf"/>
</dbReference>
<dbReference type="InterPro" id="IPR050930">
    <property type="entry name" value="MFS_Vesicular_Transporter"/>
</dbReference>
<evidence type="ECO:0000256" key="3">
    <source>
        <dbReference type="ARBA" id="ARBA00022692"/>
    </source>
</evidence>
<feature type="transmembrane region" description="Helical" evidence="6">
    <location>
        <begin position="344"/>
        <end position="365"/>
    </location>
</feature>
<proteinExistence type="predicted"/>
<dbReference type="GO" id="GO:0005335">
    <property type="term" value="F:serotonin:sodium:chloride symporter activity"/>
    <property type="evidence" value="ECO:0007669"/>
    <property type="project" value="TreeGrafter"/>
</dbReference>
<keyword evidence="2" id="KW-0813">Transport</keyword>
<feature type="transmembrane region" description="Helical" evidence="6">
    <location>
        <begin position="148"/>
        <end position="173"/>
    </location>
</feature>
<comment type="subcellular location">
    <subcellularLocation>
        <location evidence="1">Membrane</location>
        <topology evidence="1">Multi-pass membrane protein</topology>
    </subcellularLocation>
</comment>
<evidence type="ECO:0000256" key="1">
    <source>
        <dbReference type="ARBA" id="ARBA00004141"/>
    </source>
</evidence>
<dbReference type="SUPFAM" id="SSF103473">
    <property type="entry name" value="MFS general substrate transporter"/>
    <property type="match status" value="1"/>
</dbReference>
<evidence type="ECO:0000259" key="7">
    <source>
        <dbReference type="PROSITE" id="PS50850"/>
    </source>
</evidence>
<keyword evidence="5 6" id="KW-0472">Membrane</keyword>
<feature type="transmembrane region" description="Helical" evidence="6">
    <location>
        <begin position="235"/>
        <end position="259"/>
    </location>
</feature>
<protein>
    <submittedName>
        <fullName evidence="8">Portabella-like protein</fullName>
    </submittedName>
</protein>
<dbReference type="InterPro" id="IPR011701">
    <property type="entry name" value="MFS"/>
</dbReference>
<gene>
    <name evidence="8" type="ORF">HUG17_9059</name>
</gene>
<feature type="transmembrane region" description="Helical" evidence="6">
    <location>
        <begin position="209"/>
        <end position="229"/>
    </location>
</feature>
<dbReference type="PANTHER" id="PTHR23506:SF4">
    <property type="entry name" value="PORTABELLA"/>
    <property type="match status" value="1"/>
</dbReference>
<dbReference type="PROSITE" id="PS50850">
    <property type="entry name" value="MFS"/>
    <property type="match status" value="1"/>
</dbReference>
<sequence length="509" mass="57895">MFFRNIFHQFAQQIEHAQGSQRFHVLLVYFSILLDNLLLTVVVPVIPDFLVGLHEQQRQYDEWNENYHHFNETFNVHLNRTFIDHMVIDHHFGINGRSMAILNHYDPKTFNTENGQIGTILSSKAFVQLVFNPFVSPIINQLGYELTLILGVAVLFNSCLLYLIGQSFIMLLIPRAMQGISSALIEVSGMAMMANMIRDEETRIRQIGFCLGGMALGVLIGYPFGSLFYEWFGKTILFSIIAVSILLLLVAQLVTINWSPTNAPTHYDSKTIDIIINSRVILFIVIISISTVTMSLLESFLPIWLIKEIRPPKWKLGIVFIPDSIGYLIGTNLFTLFEISLQYRWLLVIIALWTIGISSFMVPLIPNLLYLALPHFGIGLGIGTIDSTLWPMFAELVDEQFAEQYGYVYTASQTASSAAYAFGPLFGGFVLNRKFLHFKSLMHLIGVVNIALGLLASARRHSYEHFGKKKIQRTLSMANIDDNDDDDGRQQMVALQQRFTLSQNYQRFD</sequence>
<dbReference type="GO" id="GO:0043195">
    <property type="term" value="C:terminal bouton"/>
    <property type="evidence" value="ECO:0007669"/>
    <property type="project" value="TreeGrafter"/>
</dbReference>
<dbReference type="PANTHER" id="PTHR23506">
    <property type="entry name" value="GH10249P"/>
    <property type="match status" value="1"/>
</dbReference>
<dbReference type="Gene3D" id="1.20.1250.20">
    <property type="entry name" value="MFS general substrate transporter like domains"/>
    <property type="match status" value="2"/>
</dbReference>
<comment type="caution">
    <text evidence="8">The sequence shown here is derived from an EMBL/GenBank/DDBJ whole genome shotgun (WGS) entry which is preliminary data.</text>
</comment>
<feature type="transmembrane region" description="Helical" evidence="6">
    <location>
        <begin position="26"/>
        <end position="51"/>
    </location>
</feature>
<name>A0A9D4NUF6_DERFA</name>
<feature type="transmembrane region" description="Helical" evidence="6">
    <location>
        <begin position="440"/>
        <end position="458"/>
    </location>
</feature>
<evidence type="ECO:0000256" key="4">
    <source>
        <dbReference type="ARBA" id="ARBA00022989"/>
    </source>
</evidence>
<evidence type="ECO:0000313" key="8">
    <source>
        <dbReference type="EMBL" id="KAH7637955.1"/>
    </source>
</evidence>